<evidence type="ECO:0000313" key="2">
    <source>
        <dbReference type="Proteomes" id="UP000824074"/>
    </source>
</evidence>
<sequence>MFQLLDKLSNEMFMYIKTLNFSEAQAKIIYKTYLKFIKEKYKTYSSINYENANIPKSYLKNDNELFKKRLNILANAGENAMEYINFIKENKYGFDMNLLNDNDKRIYKEIIYPTYNIYEKSLMFNDHNYVEICNNAHYLAVKFGYTKDLNDKNIKTNISYKDSSKMPEALKDAIKGVEK</sequence>
<dbReference type="AlphaFoldDB" id="A0A9D1IP93"/>
<evidence type="ECO:0000313" key="1">
    <source>
        <dbReference type="EMBL" id="HIU40892.1"/>
    </source>
</evidence>
<reference evidence="1" key="2">
    <citation type="journal article" date="2021" name="PeerJ">
        <title>Extensive microbial diversity within the chicken gut microbiome revealed by metagenomics and culture.</title>
        <authorList>
            <person name="Gilroy R."/>
            <person name="Ravi A."/>
            <person name="Getino M."/>
            <person name="Pursley I."/>
            <person name="Horton D.L."/>
            <person name="Alikhan N.F."/>
            <person name="Baker D."/>
            <person name="Gharbi K."/>
            <person name="Hall N."/>
            <person name="Watson M."/>
            <person name="Adriaenssens E.M."/>
            <person name="Foster-Nyarko E."/>
            <person name="Jarju S."/>
            <person name="Secka A."/>
            <person name="Antonio M."/>
            <person name="Oren A."/>
            <person name="Chaudhuri R.R."/>
            <person name="La Ragione R."/>
            <person name="Hildebrand F."/>
            <person name="Pallen M.J."/>
        </authorList>
    </citation>
    <scope>NUCLEOTIDE SEQUENCE</scope>
    <source>
        <strain evidence="1">CHK193-30670</strain>
    </source>
</reference>
<protein>
    <submittedName>
        <fullName evidence="1">Uncharacterized protein</fullName>
    </submittedName>
</protein>
<proteinExistence type="predicted"/>
<gene>
    <name evidence="1" type="ORF">IAB68_06325</name>
</gene>
<dbReference type="Proteomes" id="UP000824074">
    <property type="component" value="Unassembled WGS sequence"/>
</dbReference>
<comment type="caution">
    <text evidence="1">The sequence shown here is derived from an EMBL/GenBank/DDBJ whole genome shotgun (WGS) entry which is preliminary data.</text>
</comment>
<organism evidence="1 2">
    <name type="scientific">Candidatus Aphodocola excrementigallinarum</name>
    <dbReference type="NCBI Taxonomy" id="2840670"/>
    <lineage>
        <taxon>Bacteria</taxon>
        <taxon>Bacillati</taxon>
        <taxon>Bacillota</taxon>
        <taxon>Bacilli</taxon>
        <taxon>Candidatus Aphodocola</taxon>
    </lineage>
</organism>
<reference evidence="1" key="1">
    <citation type="submission" date="2020-10" db="EMBL/GenBank/DDBJ databases">
        <authorList>
            <person name="Gilroy R."/>
        </authorList>
    </citation>
    <scope>NUCLEOTIDE SEQUENCE</scope>
    <source>
        <strain evidence="1">CHK193-30670</strain>
    </source>
</reference>
<name>A0A9D1IP93_9FIRM</name>
<dbReference type="EMBL" id="DVMT01000064">
    <property type="protein sequence ID" value="HIU40892.1"/>
    <property type="molecule type" value="Genomic_DNA"/>
</dbReference>
<accession>A0A9D1IP93</accession>